<proteinExistence type="predicted"/>
<comment type="caution">
    <text evidence="2">The sequence shown here is derived from an EMBL/GenBank/DDBJ whole genome shotgun (WGS) entry which is preliminary data.</text>
</comment>
<sequence length="121" mass="13646">MGRYSQKRSVNTVKSWDAAPLVLQEEVVELFGLSTAVLRQGNDDMQEMASPELSPTKHRERQDNKGLNIPMEATLVEFIEWQLGTHSILKPEAKHFEVLTDILTTDFFTGSSHISGNCSKR</sequence>
<evidence type="ECO:0000313" key="3">
    <source>
        <dbReference type="Proteomes" id="UP001283361"/>
    </source>
</evidence>
<evidence type="ECO:0000256" key="1">
    <source>
        <dbReference type="SAM" id="MobiDB-lite"/>
    </source>
</evidence>
<dbReference type="EMBL" id="JAWDGP010000238">
    <property type="protein sequence ID" value="KAK3802416.1"/>
    <property type="molecule type" value="Genomic_DNA"/>
</dbReference>
<feature type="compositionally biased region" description="Basic and acidic residues" evidence="1">
    <location>
        <begin position="55"/>
        <end position="64"/>
    </location>
</feature>
<accession>A0AAE1BBM8</accession>
<dbReference type="Proteomes" id="UP001283361">
    <property type="component" value="Unassembled WGS sequence"/>
</dbReference>
<gene>
    <name evidence="2" type="ORF">RRG08_034183</name>
</gene>
<name>A0AAE1BBM8_9GAST</name>
<dbReference type="AlphaFoldDB" id="A0AAE1BBM8"/>
<evidence type="ECO:0000313" key="2">
    <source>
        <dbReference type="EMBL" id="KAK3802416.1"/>
    </source>
</evidence>
<protein>
    <submittedName>
        <fullName evidence="2">Uncharacterized protein</fullName>
    </submittedName>
</protein>
<reference evidence="2" key="1">
    <citation type="journal article" date="2023" name="G3 (Bethesda)">
        <title>A reference genome for the long-term kleptoplast-retaining sea slug Elysia crispata morphotype clarki.</title>
        <authorList>
            <person name="Eastman K.E."/>
            <person name="Pendleton A.L."/>
            <person name="Shaikh M.A."/>
            <person name="Suttiyut T."/>
            <person name="Ogas R."/>
            <person name="Tomko P."/>
            <person name="Gavelis G."/>
            <person name="Widhalm J.R."/>
            <person name="Wisecaver J.H."/>
        </authorList>
    </citation>
    <scope>NUCLEOTIDE SEQUENCE</scope>
    <source>
        <strain evidence="2">ECLA1</strain>
    </source>
</reference>
<organism evidence="2 3">
    <name type="scientific">Elysia crispata</name>
    <name type="common">lettuce slug</name>
    <dbReference type="NCBI Taxonomy" id="231223"/>
    <lineage>
        <taxon>Eukaryota</taxon>
        <taxon>Metazoa</taxon>
        <taxon>Spiralia</taxon>
        <taxon>Lophotrochozoa</taxon>
        <taxon>Mollusca</taxon>
        <taxon>Gastropoda</taxon>
        <taxon>Heterobranchia</taxon>
        <taxon>Euthyneura</taxon>
        <taxon>Panpulmonata</taxon>
        <taxon>Sacoglossa</taxon>
        <taxon>Placobranchoidea</taxon>
        <taxon>Plakobranchidae</taxon>
        <taxon>Elysia</taxon>
    </lineage>
</organism>
<keyword evidence="3" id="KW-1185">Reference proteome</keyword>
<feature type="region of interest" description="Disordered" evidence="1">
    <location>
        <begin position="45"/>
        <end position="66"/>
    </location>
</feature>